<evidence type="ECO:0000256" key="4">
    <source>
        <dbReference type="SAM" id="MobiDB-lite"/>
    </source>
</evidence>
<feature type="compositionally biased region" description="Low complexity" evidence="4">
    <location>
        <begin position="365"/>
        <end position="374"/>
    </location>
</feature>
<dbReference type="Gene3D" id="3.20.200.10">
    <property type="entry name" value="MHCK/EF2 kinase"/>
    <property type="match status" value="1"/>
</dbReference>
<reference evidence="6" key="1">
    <citation type="journal article" date="2020" name="New Phytol.">
        <title>Comparative genomics reveals dynamic genome evolution in host specialist ectomycorrhizal fungi.</title>
        <authorList>
            <person name="Lofgren L.A."/>
            <person name="Nguyen N.H."/>
            <person name="Vilgalys R."/>
            <person name="Ruytinx J."/>
            <person name="Liao H.L."/>
            <person name="Branco S."/>
            <person name="Kuo A."/>
            <person name="LaButti K."/>
            <person name="Lipzen A."/>
            <person name="Andreopoulos W."/>
            <person name="Pangilinan J."/>
            <person name="Riley R."/>
            <person name="Hundley H."/>
            <person name="Na H."/>
            <person name="Barry K."/>
            <person name="Grigoriev I.V."/>
            <person name="Stajich J.E."/>
            <person name="Kennedy P.G."/>
        </authorList>
    </citation>
    <scope>NUCLEOTIDE SEQUENCE</scope>
    <source>
        <strain evidence="6">FC423</strain>
    </source>
</reference>
<evidence type="ECO:0000256" key="2">
    <source>
        <dbReference type="ARBA" id="ARBA00022679"/>
    </source>
</evidence>
<dbReference type="AlphaFoldDB" id="A0A9P7F4V8"/>
<feature type="domain" description="Alpha-type protein kinase" evidence="5">
    <location>
        <begin position="437"/>
        <end position="687"/>
    </location>
</feature>
<dbReference type="Proteomes" id="UP000823399">
    <property type="component" value="Unassembled WGS sequence"/>
</dbReference>
<dbReference type="RefSeq" id="XP_041291094.1">
    <property type="nucleotide sequence ID" value="XM_041441711.1"/>
</dbReference>
<evidence type="ECO:0000256" key="3">
    <source>
        <dbReference type="ARBA" id="ARBA00022777"/>
    </source>
</evidence>
<dbReference type="InterPro" id="IPR011009">
    <property type="entry name" value="Kinase-like_dom_sf"/>
</dbReference>
<evidence type="ECO:0000256" key="1">
    <source>
        <dbReference type="ARBA" id="ARBA00022527"/>
    </source>
</evidence>
<feature type="region of interest" description="Disordered" evidence="4">
    <location>
        <begin position="64"/>
        <end position="115"/>
    </location>
</feature>
<dbReference type="GO" id="GO:0005524">
    <property type="term" value="F:ATP binding"/>
    <property type="evidence" value="ECO:0007669"/>
    <property type="project" value="InterPro"/>
</dbReference>
<name>A0A9P7F4V8_9AGAM</name>
<dbReference type="EMBL" id="JABBWM010000039">
    <property type="protein sequence ID" value="KAG2105044.1"/>
    <property type="molecule type" value="Genomic_DNA"/>
</dbReference>
<keyword evidence="2" id="KW-0808">Transferase</keyword>
<feature type="compositionally biased region" description="Polar residues" evidence="4">
    <location>
        <begin position="88"/>
        <end position="101"/>
    </location>
</feature>
<evidence type="ECO:0000313" key="6">
    <source>
        <dbReference type="EMBL" id="KAG2105044.1"/>
    </source>
</evidence>
<comment type="caution">
    <text evidence="6">The sequence shown here is derived from an EMBL/GenBank/DDBJ whole genome shotgun (WGS) entry which is preliminary data.</text>
</comment>
<dbReference type="Pfam" id="PF02816">
    <property type="entry name" value="Alpha_kinase"/>
    <property type="match status" value="1"/>
</dbReference>
<dbReference type="GeneID" id="64703970"/>
<dbReference type="InterPro" id="IPR004166">
    <property type="entry name" value="a-kinase_dom"/>
</dbReference>
<keyword evidence="7" id="KW-1185">Reference proteome</keyword>
<dbReference type="SUPFAM" id="SSF56112">
    <property type="entry name" value="Protein kinase-like (PK-like)"/>
    <property type="match status" value="1"/>
</dbReference>
<organism evidence="6 7">
    <name type="scientific">Suillus discolor</name>
    <dbReference type="NCBI Taxonomy" id="1912936"/>
    <lineage>
        <taxon>Eukaryota</taxon>
        <taxon>Fungi</taxon>
        <taxon>Dikarya</taxon>
        <taxon>Basidiomycota</taxon>
        <taxon>Agaricomycotina</taxon>
        <taxon>Agaricomycetes</taxon>
        <taxon>Agaricomycetidae</taxon>
        <taxon>Boletales</taxon>
        <taxon>Suillineae</taxon>
        <taxon>Suillaceae</taxon>
        <taxon>Suillus</taxon>
    </lineage>
</organism>
<dbReference type="GO" id="GO:0004674">
    <property type="term" value="F:protein serine/threonine kinase activity"/>
    <property type="evidence" value="ECO:0007669"/>
    <property type="project" value="UniProtKB-KW"/>
</dbReference>
<protein>
    <recommendedName>
        <fullName evidence="5">Alpha-type protein kinase domain-containing protein</fullName>
    </recommendedName>
</protein>
<accession>A0A9P7F4V8</accession>
<sequence length="707" mass="78538">MSDYELLTQYTEDAYAKEDRICDHPSCMANIRTGEPCFYVATIEPGQHGRYVCESCHLHYKNKQATSVRPTGSRTLQSQGRAPPDPRTIQQLVNAAQRRSTPNPPPVVAVPGGSRARGPDIRIPTLWQGSSSIQHSSQQGAIGYSSQHTLYAAERDRWGKMAYASSLAETILLEITVVHEGAGERKKRGVVIGNICEGKKDIDARIDASGLIKLALETVVPKLRKFNGEFVWRVEEFVIRDAAWVDLSNHPQSVPYFYDQCLQPSRKGTKSTFKSKQFALMVVVPEAQWNEYENWLELRAEMEAEAIRTSCTQSSERATAHTAVSFNVPSSATTSLAENKLFLPSMTTNNSVTVSTKRAHQRAESSSSLSGTSSPPRKKNPPPAAFHSPDRDLLKEVLKIGRGANLNVKQVFGLHSESVQFHPIPTRDITNLLLHKQHHSFSVDTAESSIGQLTIDTSTDGFIGIGGFKTANAGWLTLTAPPKTGLGSVARHKVVVKRPFEKVFPTAMKVGAYKVGRYSLVDKLQKLFREANVLYWSKSLLKLTYDFIDRSIASSPEPPPFAVPRPGAKTGSTRAVFLLEELIEGGDDMFVKFIHNMDANPLLDELDYGYDMAEFFVFTQHVQYVKTGKLAFISDYQGSTTQYRCWDRSVSNGCDIFGEGNIEASVSKFEDQHACNEYCEWFGLEIFVKEANDDEAAANDDEVVVEN</sequence>
<feature type="region of interest" description="Disordered" evidence="4">
    <location>
        <begin position="352"/>
        <end position="391"/>
    </location>
</feature>
<proteinExistence type="predicted"/>
<evidence type="ECO:0000259" key="5">
    <source>
        <dbReference type="PROSITE" id="PS51158"/>
    </source>
</evidence>
<keyword evidence="1" id="KW-0723">Serine/threonine-protein kinase</keyword>
<keyword evidence="3" id="KW-0418">Kinase</keyword>
<dbReference type="OrthoDB" id="301415at2759"/>
<feature type="compositionally biased region" description="Polar residues" evidence="4">
    <location>
        <begin position="64"/>
        <end position="80"/>
    </location>
</feature>
<evidence type="ECO:0000313" key="7">
    <source>
        <dbReference type="Proteomes" id="UP000823399"/>
    </source>
</evidence>
<dbReference type="PROSITE" id="PS51158">
    <property type="entry name" value="ALPHA_KINASE"/>
    <property type="match status" value="1"/>
</dbReference>
<gene>
    <name evidence="6" type="ORF">F5147DRAFT_775364</name>
</gene>